<dbReference type="AlphaFoldDB" id="A0A942TD66"/>
<dbReference type="EMBL" id="JAGYPG010000002">
    <property type="protein sequence ID" value="MBS4195746.1"/>
    <property type="molecule type" value="Genomic_DNA"/>
</dbReference>
<proteinExistence type="predicted"/>
<evidence type="ECO:0000313" key="2">
    <source>
        <dbReference type="Proteomes" id="UP000681414"/>
    </source>
</evidence>
<evidence type="ECO:0000313" key="1">
    <source>
        <dbReference type="EMBL" id="MBS4195746.1"/>
    </source>
</evidence>
<organism evidence="1 2">
    <name type="scientific">Lederbergia citri</name>
    <dbReference type="NCBI Taxonomy" id="2833580"/>
    <lineage>
        <taxon>Bacteria</taxon>
        <taxon>Bacillati</taxon>
        <taxon>Bacillota</taxon>
        <taxon>Bacilli</taxon>
        <taxon>Bacillales</taxon>
        <taxon>Bacillaceae</taxon>
        <taxon>Lederbergia</taxon>
    </lineage>
</organism>
<dbReference type="Gene3D" id="1.10.287.1100">
    <property type="entry name" value="Sporulation inhibitor A"/>
    <property type="match status" value="1"/>
</dbReference>
<dbReference type="SUPFAM" id="SSF100985">
    <property type="entry name" value="Sporulation inhibitor Sda"/>
    <property type="match status" value="1"/>
</dbReference>
<keyword evidence="2" id="KW-1185">Reference proteome</keyword>
<name>A0A942TD66_9BACI</name>
<dbReference type="Proteomes" id="UP000681414">
    <property type="component" value="Unassembled WGS sequence"/>
</dbReference>
<protein>
    <submittedName>
        <fullName evidence="1">Sporulation histidine kinase inhibitor Sda</fullName>
    </submittedName>
</protein>
<comment type="caution">
    <text evidence="1">The sequence shown here is derived from an EMBL/GenBank/DDBJ whole genome shotgun (WGS) entry which is preliminary data.</text>
</comment>
<reference evidence="1 2" key="1">
    <citation type="submission" date="2021-05" db="EMBL/GenBank/DDBJ databases">
        <title>Novel Bacillus species.</title>
        <authorList>
            <person name="Liu G."/>
        </authorList>
    </citation>
    <scope>NUCLEOTIDE SEQUENCE [LARGE SCALE GENOMIC DNA]</scope>
    <source>
        <strain evidence="2">FJAT-49780</strain>
    </source>
</reference>
<gene>
    <name evidence="1" type="primary">sda</name>
    <name evidence="1" type="ORF">KHA97_11815</name>
</gene>
<dbReference type="InterPro" id="IPR015064">
    <property type="entry name" value="Sda"/>
</dbReference>
<sequence length="44" mass="5226">MKNLSNELLISLYQKAKNNKLDCAFIKLLLDEIKRRRILPPKDK</sequence>
<accession>A0A942TD66</accession>
<dbReference type="InterPro" id="IPR036916">
    <property type="entry name" value="Sda_sf"/>
</dbReference>
<dbReference type="Pfam" id="PF08970">
    <property type="entry name" value="Sda"/>
    <property type="match status" value="1"/>
</dbReference>